<reference evidence="2" key="1">
    <citation type="journal article" date="2019" name="Int. J. Syst. Evol. Microbiol.">
        <title>The Global Catalogue of Microorganisms (GCM) 10K type strain sequencing project: providing services to taxonomists for standard genome sequencing and annotation.</title>
        <authorList>
            <consortium name="The Broad Institute Genomics Platform"/>
            <consortium name="The Broad Institute Genome Sequencing Center for Infectious Disease"/>
            <person name="Wu L."/>
            <person name="Ma J."/>
        </authorList>
    </citation>
    <scope>NUCLEOTIDE SEQUENCE [LARGE SCALE GENOMIC DNA]</scope>
    <source>
        <strain evidence="2">JCM 30331</strain>
    </source>
</reference>
<proteinExistence type="predicted"/>
<accession>A0ABQ2F3P2</accession>
<gene>
    <name evidence="1" type="ORF">GCM10008955_33190</name>
</gene>
<evidence type="ECO:0000313" key="2">
    <source>
        <dbReference type="Proteomes" id="UP000647587"/>
    </source>
</evidence>
<comment type="caution">
    <text evidence="1">The sequence shown here is derived from an EMBL/GenBank/DDBJ whole genome shotgun (WGS) entry which is preliminary data.</text>
</comment>
<dbReference type="EMBL" id="BMPP01000016">
    <property type="protein sequence ID" value="GGK36719.1"/>
    <property type="molecule type" value="Genomic_DNA"/>
</dbReference>
<keyword evidence="2" id="KW-1185">Reference proteome</keyword>
<name>A0ABQ2F3P2_9DEIO</name>
<organism evidence="1 2">
    <name type="scientific">Deinococcus malanensis</name>
    <dbReference type="NCBI Taxonomy" id="1706855"/>
    <lineage>
        <taxon>Bacteria</taxon>
        <taxon>Thermotogati</taxon>
        <taxon>Deinococcota</taxon>
        <taxon>Deinococci</taxon>
        <taxon>Deinococcales</taxon>
        <taxon>Deinococcaceae</taxon>
        <taxon>Deinococcus</taxon>
    </lineage>
</organism>
<sequence>MPVKFKLGGNKGMAVFAAGSPKFVTVPFSVTDPVAAIETTISAGSSGLTYDALSEQYTYAWKTGVAVYPAAPDDPERAALLLERRHQPHR</sequence>
<evidence type="ECO:0000313" key="1">
    <source>
        <dbReference type="EMBL" id="GGK36719.1"/>
    </source>
</evidence>
<protein>
    <submittedName>
        <fullName evidence="1">Uncharacterized protein</fullName>
    </submittedName>
</protein>
<dbReference type="NCBIfam" id="NF038114">
    <property type="entry name" value="rightmost"/>
    <property type="match status" value="1"/>
</dbReference>
<dbReference type="Proteomes" id="UP000647587">
    <property type="component" value="Unassembled WGS sequence"/>
</dbReference>